<dbReference type="SMART" id="SM00563">
    <property type="entry name" value="PlsC"/>
    <property type="match status" value="1"/>
</dbReference>
<dbReference type="EMBL" id="DSXR01000014">
    <property type="protein sequence ID" value="HGS86139.1"/>
    <property type="molecule type" value="Genomic_DNA"/>
</dbReference>
<feature type="domain" description="Phospholipid/glycerol acyltransferase" evidence="3">
    <location>
        <begin position="93"/>
        <end position="213"/>
    </location>
</feature>
<evidence type="ECO:0000313" key="4">
    <source>
        <dbReference type="EMBL" id="HGS86139.1"/>
    </source>
</evidence>
<evidence type="ECO:0000256" key="1">
    <source>
        <dbReference type="ARBA" id="ARBA00022679"/>
    </source>
</evidence>
<comment type="caution">
    <text evidence="4">The sequence shown here is derived from an EMBL/GenBank/DDBJ whole genome shotgun (WGS) entry which is preliminary data.</text>
</comment>
<dbReference type="Pfam" id="PF01553">
    <property type="entry name" value="Acyltransferase"/>
    <property type="match status" value="1"/>
</dbReference>
<dbReference type="GO" id="GO:0003841">
    <property type="term" value="F:1-acylglycerol-3-phosphate O-acyltransferase activity"/>
    <property type="evidence" value="ECO:0007669"/>
    <property type="project" value="TreeGrafter"/>
</dbReference>
<accession>A0A7C4KXJ2</accession>
<dbReference type="PANTHER" id="PTHR10434">
    <property type="entry name" value="1-ACYL-SN-GLYCEROL-3-PHOSPHATE ACYLTRANSFERASE"/>
    <property type="match status" value="1"/>
</dbReference>
<proteinExistence type="predicted"/>
<reference evidence="4" key="1">
    <citation type="journal article" date="2020" name="mSystems">
        <title>Genome- and Community-Level Interaction Insights into Carbon Utilization and Element Cycling Functions of Hydrothermarchaeota in Hydrothermal Sediment.</title>
        <authorList>
            <person name="Zhou Z."/>
            <person name="Liu Y."/>
            <person name="Xu W."/>
            <person name="Pan J."/>
            <person name="Luo Z.H."/>
            <person name="Li M."/>
        </authorList>
    </citation>
    <scope>NUCLEOTIDE SEQUENCE [LARGE SCALE GENOMIC DNA]</scope>
    <source>
        <strain evidence="4">SpSt-556</strain>
    </source>
</reference>
<dbReference type="SUPFAM" id="SSF69593">
    <property type="entry name" value="Glycerol-3-phosphate (1)-acyltransferase"/>
    <property type="match status" value="1"/>
</dbReference>
<evidence type="ECO:0000256" key="2">
    <source>
        <dbReference type="ARBA" id="ARBA00023315"/>
    </source>
</evidence>
<sequence>MNSADYDASEQALVEINIEDMLVSFGIQKWRFGRWLAKRLFDYPARKFARHVLDFDRGVAESSLTGGSQRILPEYVRSLTISGQENLPQNGAVLILSNHPGMADTLALFAALRRPDLRILAAERPFLRALPATAGYLFFVPEAEQHRGEVIRQTAAHLRAGGAVLTFPAGKIEPDPKILPGALESLNEWSISTGLFVRLIPGLPVLPVLVSGVIAAPSVRHPLTLLRRRVEDQRRLAATLQILMREFFPTQWPVDVRVDILPLMDTRPLADYRRPEDITRQLIEQIRPLYEQTIRKIQQRDSSASYPTLTATGQIQR</sequence>
<dbReference type="AlphaFoldDB" id="A0A7C4KXJ2"/>
<dbReference type="GO" id="GO:0006654">
    <property type="term" value="P:phosphatidic acid biosynthetic process"/>
    <property type="evidence" value="ECO:0007669"/>
    <property type="project" value="TreeGrafter"/>
</dbReference>
<dbReference type="PANTHER" id="PTHR10434:SF66">
    <property type="entry name" value="PHOSPHOLIPID_GLYCEROL ACYLTRANSFERASE DOMAIN-CONTAINING PROTEIN"/>
    <property type="match status" value="1"/>
</dbReference>
<dbReference type="CDD" id="cd07989">
    <property type="entry name" value="LPLAT_AGPAT-like"/>
    <property type="match status" value="1"/>
</dbReference>
<dbReference type="InterPro" id="IPR002123">
    <property type="entry name" value="Plipid/glycerol_acylTrfase"/>
</dbReference>
<protein>
    <submittedName>
        <fullName evidence="4">1-acyl-sn-glycerol-3-phosphate acyltransferase</fullName>
    </submittedName>
</protein>
<keyword evidence="1 4" id="KW-0808">Transferase</keyword>
<gene>
    <name evidence="4" type="ORF">ENT17_00805</name>
</gene>
<organism evidence="4">
    <name type="scientific">Bellilinea caldifistulae</name>
    <dbReference type="NCBI Taxonomy" id="360411"/>
    <lineage>
        <taxon>Bacteria</taxon>
        <taxon>Bacillati</taxon>
        <taxon>Chloroflexota</taxon>
        <taxon>Anaerolineae</taxon>
        <taxon>Anaerolineales</taxon>
        <taxon>Anaerolineaceae</taxon>
        <taxon>Bellilinea</taxon>
    </lineage>
</organism>
<name>A0A7C4KXJ2_9CHLR</name>
<evidence type="ECO:0000259" key="3">
    <source>
        <dbReference type="SMART" id="SM00563"/>
    </source>
</evidence>
<keyword evidence="2 4" id="KW-0012">Acyltransferase</keyword>